<evidence type="ECO:0000313" key="1">
    <source>
        <dbReference type="EMBL" id="KAH7950537.1"/>
    </source>
</evidence>
<comment type="caution">
    <text evidence="1">The sequence shown here is derived from an EMBL/GenBank/DDBJ whole genome shotgun (WGS) entry which is preliminary data.</text>
</comment>
<name>A0ACB8CU61_DERSI</name>
<gene>
    <name evidence="1" type="ORF">HPB49_025602</name>
</gene>
<protein>
    <submittedName>
        <fullName evidence="1">Uncharacterized protein</fullName>
    </submittedName>
</protein>
<organism evidence="1 2">
    <name type="scientific">Dermacentor silvarum</name>
    <name type="common">Tick</name>
    <dbReference type="NCBI Taxonomy" id="543639"/>
    <lineage>
        <taxon>Eukaryota</taxon>
        <taxon>Metazoa</taxon>
        <taxon>Ecdysozoa</taxon>
        <taxon>Arthropoda</taxon>
        <taxon>Chelicerata</taxon>
        <taxon>Arachnida</taxon>
        <taxon>Acari</taxon>
        <taxon>Parasitiformes</taxon>
        <taxon>Ixodida</taxon>
        <taxon>Ixodoidea</taxon>
        <taxon>Ixodidae</taxon>
        <taxon>Rhipicephalinae</taxon>
        <taxon>Dermacentor</taxon>
    </lineage>
</organism>
<dbReference type="Proteomes" id="UP000821865">
    <property type="component" value="Chromosome 5"/>
</dbReference>
<proteinExistence type="predicted"/>
<sequence length="383" mass="43188">MIELLHQKAATGEAVEVSKAFRRATMDTMFKAGYGVNLNVQRSTPGGPLDQMGDGAGALLRRVPLQGISFLSNCFPELHHLWFLLSWVTSRVVVPYFTLTTKLIQPVMSERRAKALREKADVLQLLLNKESTGELFKNDAHGFDGKTKLALTREEVIANSAFYLIAGLEATPNTMGLTLHLLALHPEIQERLQAEISEVLQKDGKFTSKNVMEMPYMDMVLNESMRFYTGVVGFVTRRAASDFEFKGTKIPKGLSVMVPVTYLHHDPEVWHEPEKFDPERFNPENKSQIHPVSFQPFGKGPRECLGKNFALVEMKLMLSKFLANFRVIVDEEHHKEPIKLSSAFITTVVNDGIWLKLEKMQRDPSTGSMRKARTAALETRINA</sequence>
<accession>A0ACB8CU61</accession>
<keyword evidence="2" id="KW-1185">Reference proteome</keyword>
<reference evidence="1" key="1">
    <citation type="submission" date="2020-05" db="EMBL/GenBank/DDBJ databases">
        <title>Large-scale comparative analyses of tick genomes elucidate their genetic diversity and vector capacities.</title>
        <authorList>
            <person name="Jia N."/>
            <person name="Wang J."/>
            <person name="Shi W."/>
            <person name="Du L."/>
            <person name="Sun Y."/>
            <person name="Zhan W."/>
            <person name="Jiang J."/>
            <person name="Wang Q."/>
            <person name="Zhang B."/>
            <person name="Ji P."/>
            <person name="Sakyi L.B."/>
            <person name="Cui X."/>
            <person name="Yuan T."/>
            <person name="Jiang B."/>
            <person name="Yang W."/>
            <person name="Lam T.T.-Y."/>
            <person name="Chang Q."/>
            <person name="Ding S."/>
            <person name="Wang X."/>
            <person name="Zhu J."/>
            <person name="Ruan X."/>
            <person name="Zhao L."/>
            <person name="Wei J."/>
            <person name="Que T."/>
            <person name="Du C."/>
            <person name="Cheng J."/>
            <person name="Dai P."/>
            <person name="Han X."/>
            <person name="Huang E."/>
            <person name="Gao Y."/>
            <person name="Liu J."/>
            <person name="Shao H."/>
            <person name="Ye R."/>
            <person name="Li L."/>
            <person name="Wei W."/>
            <person name="Wang X."/>
            <person name="Wang C."/>
            <person name="Yang T."/>
            <person name="Huo Q."/>
            <person name="Li W."/>
            <person name="Guo W."/>
            <person name="Chen H."/>
            <person name="Zhou L."/>
            <person name="Ni X."/>
            <person name="Tian J."/>
            <person name="Zhou Y."/>
            <person name="Sheng Y."/>
            <person name="Liu T."/>
            <person name="Pan Y."/>
            <person name="Xia L."/>
            <person name="Li J."/>
            <person name="Zhao F."/>
            <person name="Cao W."/>
        </authorList>
    </citation>
    <scope>NUCLEOTIDE SEQUENCE</scope>
    <source>
        <strain evidence="1">Dsil-2018</strain>
    </source>
</reference>
<evidence type="ECO:0000313" key="2">
    <source>
        <dbReference type="Proteomes" id="UP000821865"/>
    </source>
</evidence>
<dbReference type="EMBL" id="CM023474">
    <property type="protein sequence ID" value="KAH7950537.1"/>
    <property type="molecule type" value="Genomic_DNA"/>
</dbReference>